<evidence type="ECO:0000313" key="2">
    <source>
        <dbReference type="EMBL" id="WHX08891.1"/>
    </source>
</evidence>
<dbReference type="EMBL" id="CP126056">
    <property type="protein sequence ID" value="WHX08891.1"/>
    <property type="molecule type" value="Genomic_DNA"/>
</dbReference>
<organism evidence="2 3">
    <name type="scientific">Phocaeicola dorei</name>
    <dbReference type="NCBI Taxonomy" id="357276"/>
    <lineage>
        <taxon>Bacteria</taxon>
        <taxon>Pseudomonadati</taxon>
        <taxon>Bacteroidota</taxon>
        <taxon>Bacteroidia</taxon>
        <taxon>Bacteroidales</taxon>
        <taxon>Bacteroidaceae</taxon>
        <taxon>Phocaeicola</taxon>
    </lineage>
</organism>
<dbReference type="InterPro" id="IPR039564">
    <property type="entry name" value="Peptidase_C39-like"/>
</dbReference>
<dbReference type="Pfam" id="PF13529">
    <property type="entry name" value="Peptidase_C39_2"/>
    <property type="match status" value="1"/>
</dbReference>
<feature type="domain" description="Peptidase C39-like" evidence="1">
    <location>
        <begin position="37"/>
        <end position="167"/>
    </location>
</feature>
<dbReference type="AlphaFoldDB" id="A0AA95HJK8"/>
<gene>
    <name evidence="2" type="ORF">QNN11_15865</name>
</gene>
<dbReference type="Gene3D" id="3.90.70.10">
    <property type="entry name" value="Cysteine proteinases"/>
    <property type="match status" value="1"/>
</dbReference>
<proteinExistence type="predicted"/>
<protein>
    <submittedName>
        <fullName evidence="2">C39 family peptidase</fullName>
    </submittedName>
</protein>
<dbReference type="Proteomes" id="UP001177934">
    <property type="component" value="Chromosome"/>
</dbReference>
<evidence type="ECO:0000313" key="3">
    <source>
        <dbReference type="Proteomes" id="UP001177934"/>
    </source>
</evidence>
<evidence type="ECO:0000259" key="1">
    <source>
        <dbReference type="Pfam" id="PF13529"/>
    </source>
</evidence>
<sequence length="215" mass="24808">MKQFKVIDQLSLINGELVCKKPSNRSYQKAHFKQGDLDGACGAYSVSMVLNILGVFEAEELYSDTYFDRRTAEWKLIKALNENGLYRDGLTSNEIQEIVTKNYSKYANIQYANKENDIIELTKQWIDENVPVILRMGYDAHNGHWIVAVGYALNEKNELTDILTLDPGNGSPKYCLWNGILNINKEHRKKYGYHYNTDRLYLVDVDEAIIITRNK</sequence>
<accession>A0AA95HJK8</accession>
<name>A0AA95HJK8_9BACT</name>
<reference evidence="2" key="1">
    <citation type="journal article" date="2023" name="Nat. Commun.">
        <title>Identification of a novel Human Milk Oligosaccharides utilization cluster in the infant gut commensal Bacteroides dorei.</title>
        <authorList>
            <person name="Kijner S."/>
            <person name="Ennis D."/>
            <person name="Shmorak S."/>
            <person name="Florentin A."/>
            <person name="Yassour M."/>
        </authorList>
    </citation>
    <scope>NUCLEOTIDE SEQUENCE</scope>
    <source>
        <strain evidence="2">2</strain>
    </source>
</reference>